<dbReference type="GO" id="GO:0005524">
    <property type="term" value="F:ATP binding"/>
    <property type="evidence" value="ECO:0007669"/>
    <property type="project" value="UniProtKB-UniRule"/>
</dbReference>
<evidence type="ECO:0000256" key="8">
    <source>
        <dbReference type="ARBA" id="ARBA00023125"/>
    </source>
</evidence>
<protein>
    <recommendedName>
        <fullName evidence="11 12">Replicative DNA helicase</fullName>
        <ecNumber evidence="11 12">5.6.2.3</ecNumber>
    </recommendedName>
</protein>
<dbReference type="InterPro" id="IPR036185">
    <property type="entry name" value="DNA_heli_DnaB-like_N_sf"/>
</dbReference>
<dbReference type="GO" id="GO:0042802">
    <property type="term" value="F:identical protein binding"/>
    <property type="evidence" value="ECO:0007669"/>
    <property type="project" value="UniProtKB-ARBA"/>
</dbReference>
<comment type="similarity">
    <text evidence="1 12">Belongs to the helicase family. DnaB subfamily.</text>
</comment>
<keyword evidence="6 12" id="KW-0347">Helicase</keyword>
<evidence type="ECO:0000313" key="14">
    <source>
        <dbReference type="EMBL" id="PIW16098.1"/>
    </source>
</evidence>
<keyword evidence="2 12" id="KW-0639">Primosome</keyword>
<dbReference type="Gene3D" id="3.40.50.300">
    <property type="entry name" value="P-loop containing nucleotide triphosphate hydrolases"/>
    <property type="match status" value="1"/>
</dbReference>
<keyword evidence="4 12" id="KW-0547">Nucleotide-binding</keyword>
<dbReference type="InterPro" id="IPR016136">
    <property type="entry name" value="DNA_helicase_N/primase_C"/>
</dbReference>
<dbReference type="GO" id="GO:0016887">
    <property type="term" value="F:ATP hydrolysis activity"/>
    <property type="evidence" value="ECO:0007669"/>
    <property type="project" value="RHEA"/>
</dbReference>
<keyword evidence="7 12" id="KW-0067">ATP-binding</keyword>
<keyword evidence="5 12" id="KW-0378">Hydrolase</keyword>
<evidence type="ECO:0000256" key="2">
    <source>
        <dbReference type="ARBA" id="ARBA00022515"/>
    </source>
</evidence>
<comment type="catalytic activity">
    <reaction evidence="10 12">
        <text>ATP + H2O = ADP + phosphate + H(+)</text>
        <dbReference type="Rhea" id="RHEA:13065"/>
        <dbReference type="ChEBI" id="CHEBI:15377"/>
        <dbReference type="ChEBI" id="CHEBI:15378"/>
        <dbReference type="ChEBI" id="CHEBI:30616"/>
        <dbReference type="ChEBI" id="CHEBI:43474"/>
        <dbReference type="ChEBI" id="CHEBI:456216"/>
        <dbReference type="EC" id="5.6.2.3"/>
    </reaction>
</comment>
<evidence type="ECO:0000313" key="15">
    <source>
        <dbReference type="Proteomes" id="UP000231019"/>
    </source>
</evidence>
<dbReference type="PANTHER" id="PTHR30153">
    <property type="entry name" value="REPLICATIVE DNA HELICASE DNAB"/>
    <property type="match status" value="1"/>
</dbReference>
<dbReference type="AlphaFoldDB" id="A0A2M7G2R5"/>
<dbReference type="SUPFAM" id="SSF52540">
    <property type="entry name" value="P-loop containing nucleoside triphosphate hydrolases"/>
    <property type="match status" value="1"/>
</dbReference>
<name>A0A2M7G2R5_9BACT</name>
<dbReference type="Gene3D" id="1.10.860.10">
    <property type="entry name" value="DNAb Helicase, Chain A"/>
    <property type="match status" value="1"/>
</dbReference>
<keyword evidence="8 12" id="KW-0238">DNA-binding</keyword>
<accession>A0A2M7G2R5</accession>
<evidence type="ECO:0000256" key="5">
    <source>
        <dbReference type="ARBA" id="ARBA00022801"/>
    </source>
</evidence>
<comment type="function">
    <text evidence="12">The main replicative DNA helicase, it participates in initiation and elongation during chromosome replication. Travels ahead of the DNA replisome, separating dsDNA into templates for DNA synthesis. A processive ATP-dependent 5'-3' DNA helicase it has DNA-dependent ATPase activity.</text>
</comment>
<evidence type="ECO:0000256" key="6">
    <source>
        <dbReference type="ARBA" id="ARBA00022806"/>
    </source>
</evidence>
<dbReference type="InterPro" id="IPR007693">
    <property type="entry name" value="DNA_helicase_DnaB-like_N"/>
</dbReference>
<reference evidence="14 15" key="1">
    <citation type="submission" date="2017-09" db="EMBL/GenBank/DDBJ databases">
        <title>Depth-based differentiation of microbial function through sediment-hosted aquifers and enrichment of novel symbionts in the deep terrestrial subsurface.</title>
        <authorList>
            <person name="Probst A.J."/>
            <person name="Ladd B."/>
            <person name="Jarett J.K."/>
            <person name="Geller-Mcgrath D.E."/>
            <person name="Sieber C.M."/>
            <person name="Emerson J.B."/>
            <person name="Anantharaman K."/>
            <person name="Thomas B.C."/>
            <person name="Malmstrom R."/>
            <person name="Stieglmeier M."/>
            <person name="Klingl A."/>
            <person name="Woyke T."/>
            <person name="Ryan C.M."/>
            <person name="Banfield J.F."/>
        </authorList>
    </citation>
    <scope>NUCLEOTIDE SEQUENCE [LARGE SCALE GENOMIC DNA]</scope>
    <source>
        <strain evidence="14">CG17_big_fil_post_rev_8_21_14_2_50_48_46</strain>
    </source>
</reference>
<organism evidence="14 15">
    <name type="scientific">bacterium (Candidatus Blackallbacteria) CG17_big_fil_post_rev_8_21_14_2_50_48_46</name>
    <dbReference type="NCBI Taxonomy" id="2014261"/>
    <lineage>
        <taxon>Bacteria</taxon>
        <taxon>Candidatus Blackallbacteria</taxon>
    </lineage>
</organism>
<dbReference type="NCBIfam" id="NF004384">
    <property type="entry name" value="PRK05748.1"/>
    <property type="match status" value="1"/>
</dbReference>
<evidence type="ECO:0000256" key="1">
    <source>
        <dbReference type="ARBA" id="ARBA00008428"/>
    </source>
</evidence>
<dbReference type="CDD" id="cd00984">
    <property type="entry name" value="DnaB_C"/>
    <property type="match status" value="1"/>
</dbReference>
<evidence type="ECO:0000259" key="13">
    <source>
        <dbReference type="PROSITE" id="PS51199"/>
    </source>
</evidence>
<evidence type="ECO:0000256" key="9">
    <source>
        <dbReference type="ARBA" id="ARBA00023235"/>
    </source>
</evidence>
<dbReference type="EC" id="5.6.2.3" evidence="11 12"/>
<evidence type="ECO:0000256" key="11">
    <source>
        <dbReference type="NCBIfam" id="TIGR00665"/>
    </source>
</evidence>
<sequence>MPELTPPHNKDAEVAVLGGMLLDSEALARVIEIIQPDYFYLPAHTLIYEQIRNLFSHGQPVDILSLADSLKSQDALEKAGGTSYLLSLVNSIPTTANIEYYARIIERNAILRKLIRAGTEIVSLGYQTDETDIGVLLNKAEQKIFEVGQHRLGQGLEHIQPTLWMLFENLENVYNNPELLNETRLKTGILDMDTLLGGGFNPSDLVILAARPAMGKTSLAINFATHMAIENKKPVAVFSLEMSKEQLITRMLCAEAAMNSRSLRNGSLHADEWHTLSNAIARLSEAPIFIDDSSMITPAEIRAKARRLKAEHHELGLIVIDYLQLMDSGVSSRDDNRVQELSKISRSMKQLARELSVPVIGLSQLSRAVESRTNKRPMLSDLRESGAIEQDADIVLFIYRDEYYNPDSNDKNVAEILIAKHRNGPTGTVRVYFDKELTKFGNLMLD</sequence>
<dbReference type="GO" id="GO:0043139">
    <property type="term" value="F:5'-3' DNA helicase activity"/>
    <property type="evidence" value="ECO:0007669"/>
    <property type="project" value="UniProtKB-EC"/>
</dbReference>
<dbReference type="FunFam" id="1.10.860.10:FF:000001">
    <property type="entry name" value="Replicative DNA helicase"/>
    <property type="match status" value="1"/>
</dbReference>
<evidence type="ECO:0000256" key="7">
    <source>
        <dbReference type="ARBA" id="ARBA00022840"/>
    </source>
</evidence>
<dbReference type="EMBL" id="PFFQ01000041">
    <property type="protein sequence ID" value="PIW16098.1"/>
    <property type="molecule type" value="Genomic_DNA"/>
</dbReference>
<gene>
    <name evidence="14" type="primary">dnaB</name>
    <name evidence="14" type="ORF">COW36_15305</name>
</gene>
<dbReference type="GO" id="GO:0005829">
    <property type="term" value="C:cytosol"/>
    <property type="evidence" value="ECO:0007669"/>
    <property type="project" value="TreeGrafter"/>
</dbReference>
<evidence type="ECO:0000256" key="3">
    <source>
        <dbReference type="ARBA" id="ARBA00022705"/>
    </source>
</evidence>
<comment type="caution">
    <text evidence="14">The sequence shown here is derived from an EMBL/GenBank/DDBJ whole genome shotgun (WGS) entry which is preliminary data.</text>
</comment>
<keyword evidence="3 12" id="KW-0235">DNA replication</keyword>
<dbReference type="GO" id="GO:1990077">
    <property type="term" value="C:primosome complex"/>
    <property type="evidence" value="ECO:0007669"/>
    <property type="project" value="UniProtKB-UniRule"/>
</dbReference>
<dbReference type="GO" id="GO:0003677">
    <property type="term" value="F:DNA binding"/>
    <property type="evidence" value="ECO:0007669"/>
    <property type="project" value="UniProtKB-UniRule"/>
</dbReference>
<dbReference type="PROSITE" id="PS51199">
    <property type="entry name" value="SF4_HELICASE"/>
    <property type="match status" value="1"/>
</dbReference>
<dbReference type="PANTHER" id="PTHR30153:SF2">
    <property type="entry name" value="REPLICATIVE DNA HELICASE"/>
    <property type="match status" value="1"/>
</dbReference>
<proteinExistence type="inferred from homology"/>
<dbReference type="NCBIfam" id="TIGR00665">
    <property type="entry name" value="DnaB"/>
    <property type="match status" value="1"/>
</dbReference>
<dbReference type="GO" id="GO:0006269">
    <property type="term" value="P:DNA replication, synthesis of primer"/>
    <property type="evidence" value="ECO:0007669"/>
    <property type="project" value="UniProtKB-UniRule"/>
</dbReference>
<dbReference type="InterPro" id="IPR007692">
    <property type="entry name" value="DNA_helicase_DnaB"/>
</dbReference>
<dbReference type="Pfam" id="PF00772">
    <property type="entry name" value="DnaB"/>
    <property type="match status" value="1"/>
</dbReference>
<dbReference type="SUPFAM" id="SSF48024">
    <property type="entry name" value="N-terminal domain of DnaB helicase"/>
    <property type="match status" value="1"/>
</dbReference>
<evidence type="ECO:0000256" key="4">
    <source>
        <dbReference type="ARBA" id="ARBA00022741"/>
    </source>
</evidence>
<dbReference type="InterPro" id="IPR027417">
    <property type="entry name" value="P-loop_NTPase"/>
</dbReference>
<dbReference type="Proteomes" id="UP000231019">
    <property type="component" value="Unassembled WGS sequence"/>
</dbReference>
<feature type="domain" description="SF4 helicase" evidence="13">
    <location>
        <begin position="178"/>
        <end position="446"/>
    </location>
</feature>
<keyword evidence="9" id="KW-0413">Isomerase</keyword>
<dbReference type="Pfam" id="PF03796">
    <property type="entry name" value="DnaB_C"/>
    <property type="match status" value="1"/>
</dbReference>
<dbReference type="FunFam" id="3.40.50.300:FF:000076">
    <property type="entry name" value="Replicative DNA helicase"/>
    <property type="match status" value="1"/>
</dbReference>
<evidence type="ECO:0000256" key="12">
    <source>
        <dbReference type="RuleBase" id="RU362085"/>
    </source>
</evidence>
<evidence type="ECO:0000256" key="10">
    <source>
        <dbReference type="ARBA" id="ARBA00048954"/>
    </source>
</evidence>
<dbReference type="InterPro" id="IPR007694">
    <property type="entry name" value="DNA_helicase_DnaB-like_C"/>
</dbReference>